<organism evidence="1 2">
    <name type="scientific">Trichodelitschia bisporula</name>
    <dbReference type="NCBI Taxonomy" id="703511"/>
    <lineage>
        <taxon>Eukaryota</taxon>
        <taxon>Fungi</taxon>
        <taxon>Dikarya</taxon>
        <taxon>Ascomycota</taxon>
        <taxon>Pezizomycotina</taxon>
        <taxon>Dothideomycetes</taxon>
        <taxon>Dothideomycetes incertae sedis</taxon>
        <taxon>Phaeotrichales</taxon>
        <taxon>Phaeotrichaceae</taxon>
        <taxon>Trichodelitschia</taxon>
    </lineage>
</organism>
<accession>A0A6G1I1D7</accession>
<sequence length="56" mass="6106">TFLAASNSVPISFPAPSSSLCNQPPYCPHPFPPRKFSNHGPLISQVRITDFSSAYQ</sequence>
<dbReference type="Proteomes" id="UP000799640">
    <property type="component" value="Unassembled WGS sequence"/>
</dbReference>
<keyword evidence="2" id="KW-1185">Reference proteome</keyword>
<dbReference type="AlphaFoldDB" id="A0A6G1I1D7"/>
<feature type="non-terminal residue" evidence="1">
    <location>
        <position position="1"/>
    </location>
</feature>
<evidence type="ECO:0000313" key="1">
    <source>
        <dbReference type="EMBL" id="KAF2402108.1"/>
    </source>
</evidence>
<proteinExistence type="predicted"/>
<dbReference type="EMBL" id="ML996691">
    <property type="protein sequence ID" value="KAF2402108.1"/>
    <property type="molecule type" value="Genomic_DNA"/>
</dbReference>
<gene>
    <name evidence="1" type="ORF">EJ06DRAFT_506704</name>
</gene>
<reference evidence="1" key="1">
    <citation type="journal article" date="2020" name="Stud. Mycol.">
        <title>101 Dothideomycetes genomes: a test case for predicting lifestyles and emergence of pathogens.</title>
        <authorList>
            <person name="Haridas S."/>
            <person name="Albert R."/>
            <person name="Binder M."/>
            <person name="Bloem J."/>
            <person name="Labutti K."/>
            <person name="Salamov A."/>
            <person name="Andreopoulos B."/>
            <person name="Baker S."/>
            <person name="Barry K."/>
            <person name="Bills G."/>
            <person name="Bluhm B."/>
            <person name="Cannon C."/>
            <person name="Castanera R."/>
            <person name="Culley D."/>
            <person name="Daum C."/>
            <person name="Ezra D."/>
            <person name="Gonzalez J."/>
            <person name="Henrissat B."/>
            <person name="Kuo A."/>
            <person name="Liang C."/>
            <person name="Lipzen A."/>
            <person name="Lutzoni F."/>
            <person name="Magnuson J."/>
            <person name="Mondo S."/>
            <person name="Nolan M."/>
            <person name="Ohm R."/>
            <person name="Pangilinan J."/>
            <person name="Park H.-J."/>
            <person name="Ramirez L."/>
            <person name="Alfaro M."/>
            <person name="Sun H."/>
            <person name="Tritt A."/>
            <person name="Yoshinaga Y."/>
            <person name="Zwiers L.-H."/>
            <person name="Turgeon B."/>
            <person name="Goodwin S."/>
            <person name="Spatafora J."/>
            <person name="Crous P."/>
            <person name="Grigoriev I."/>
        </authorList>
    </citation>
    <scope>NUCLEOTIDE SEQUENCE</scope>
    <source>
        <strain evidence="1">CBS 262.69</strain>
    </source>
</reference>
<evidence type="ECO:0000313" key="2">
    <source>
        <dbReference type="Proteomes" id="UP000799640"/>
    </source>
</evidence>
<protein>
    <submittedName>
        <fullName evidence="1">Uncharacterized protein</fullName>
    </submittedName>
</protein>
<name>A0A6G1I1D7_9PEZI</name>